<dbReference type="GO" id="GO:0004674">
    <property type="term" value="F:protein serine/threonine kinase activity"/>
    <property type="evidence" value="ECO:0007669"/>
    <property type="project" value="UniProtKB-KW"/>
</dbReference>
<dbReference type="GO" id="GO:0005783">
    <property type="term" value="C:endoplasmic reticulum"/>
    <property type="evidence" value="ECO:0007669"/>
    <property type="project" value="UniProtKB-ARBA"/>
</dbReference>
<evidence type="ECO:0000256" key="8">
    <source>
        <dbReference type="ARBA" id="ARBA00022553"/>
    </source>
</evidence>
<evidence type="ECO:0000256" key="12">
    <source>
        <dbReference type="ARBA" id="ARBA00022741"/>
    </source>
</evidence>
<keyword evidence="21" id="KW-0496">Mitochondrion</keyword>
<dbReference type="PROSITE" id="PS50011">
    <property type="entry name" value="PROTEIN_KINASE_DOM"/>
    <property type="match status" value="1"/>
</dbReference>
<keyword evidence="7" id="KW-0723">Serine/threonine-protein kinase</keyword>
<dbReference type="EC" id="2.7.11.1" evidence="5"/>
<evidence type="ECO:0000256" key="17">
    <source>
        <dbReference type="ARBA" id="ARBA00022842"/>
    </source>
</evidence>
<comment type="caution">
    <text evidence="31">The sequence shown here is derived from an EMBL/GenBank/DDBJ whole genome shotgun (WGS) entry which is preliminary data.</text>
</comment>
<dbReference type="InterPro" id="IPR011009">
    <property type="entry name" value="Kinase-like_dom_sf"/>
</dbReference>
<comment type="cofactor">
    <cofactor evidence="1">
        <name>Mg(2+)</name>
        <dbReference type="ChEBI" id="CHEBI:18420"/>
    </cofactor>
</comment>
<keyword evidence="8" id="KW-0597">Phosphoprotein</keyword>
<feature type="region of interest" description="Disordered" evidence="29">
    <location>
        <begin position="182"/>
        <end position="201"/>
    </location>
</feature>
<keyword evidence="20" id="KW-0072">Autophagy</keyword>
<evidence type="ECO:0000256" key="4">
    <source>
        <dbReference type="ARBA" id="ARBA00004572"/>
    </source>
</evidence>
<accession>A0ABD0Y471</accession>
<keyword evidence="19" id="KW-1133">Transmembrane helix</keyword>
<keyword evidence="6" id="KW-0963">Cytoplasm</keyword>
<keyword evidence="13" id="KW-0418">Kinase</keyword>
<dbReference type="AlphaFoldDB" id="A0ABD0Y471"/>
<evidence type="ECO:0000256" key="6">
    <source>
        <dbReference type="ARBA" id="ARBA00022490"/>
    </source>
</evidence>
<evidence type="ECO:0000256" key="2">
    <source>
        <dbReference type="ARBA" id="ARBA00004434"/>
    </source>
</evidence>
<evidence type="ECO:0000256" key="1">
    <source>
        <dbReference type="ARBA" id="ARBA00001946"/>
    </source>
</evidence>
<dbReference type="InterPro" id="IPR000719">
    <property type="entry name" value="Prot_kinase_dom"/>
</dbReference>
<evidence type="ECO:0000256" key="13">
    <source>
        <dbReference type="ARBA" id="ARBA00022777"/>
    </source>
</evidence>
<keyword evidence="12" id="KW-0547">Nucleotide-binding</keyword>
<gene>
    <name evidence="31" type="ORF">UPYG_G00003160</name>
</gene>
<dbReference type="GO" id="GO:0005741">
    <property type="term" value="C:mitochondrial outer membrane"/>
    <property type="evidence" value="ECO:0007669"/>
    <property type="project" value="UniProtKB-SubCell"/>
</dbReference>
<evidence type="ECO:0000256" key="18">
    <source>
        <dbReference type="ARBA" id="ARBA00022946"/>
    </source>
</evidence>
<evidence type="ECO:0000313" key="31">
    <source>
        <dbReference type="EMBL" id="KAL1020671.1"/>
    </source>
</evidence>
<dbReference type="GO" id="GO:0005743">
    <property type="term" value="C:mitochondrial inner membrane"/>
    <property type="evidence" value="ECO:0007669"/>
    <property type="project" value="UniProtKB-SubCell"/>
</dbReference>
<reference evidence="31 32" key="1">
    <citation type="submission" date="2024-06" db="EMBL/GenBank/DDBJ databases">
        <authorList>
            <person name="Pan Q."/>
            <person name="Wen M."/>
            <person name="Jouanno E."/>
            <person name="Zahm M."/>
            <person name="Klopp C."/>
            <person name="Cabau C."/>
            <person name="Louis A."/>
            <person name="Berthelot C."/>
            <person name="Parey E."/>
            <person name="Roest Crollius H."/>
            <person name="Montfort J."/>
            <person name="Robinson-Rechavi M."/>
            <person name="Bouchez O."/>
            <person name="Lampietro C."/>
            <person name="Lopez Roques C."/>
            <person name="Donnadieu C."/>
            <person name="Postlethwait J."/>
            <person name="Bobe J."/>
            <person name="Verreycken H."/>
            <person name="Guiguen Y."/>
        </authorList>
    </citation>
    <scope>NUCLEOTIDE SEQUENCE [LARGE SCALE GENOMIC DNA]</scope>
    <source>
        <strain evidence="31">Up_M1</strain>
        <tissue evidence="31">Testis</tissue>
    </source>
</reference>
<dbReference type="FunFam" id="1.10.510.10:FF:000418">
    <property type="entry name" value="PTEN induced kinase 1"/>
    <property type="match status" value="1"/>
</dbReference>
<evidence type="ECO:0000256" key="7">
    <source>
        <dbReference type="ARBA" id="ARBA00022527"/>
    </source>
</evidence>
<dbReference type="SUPFAM" id="SSF56112">
    <property type="entry name" value="Protein kinase-like (PK-like)"/>
    <property type="match status" value="1"/>
</dbReference>
<dbReference type="EMBL" id="JAGEUA010000001">
    <property type="protein sequence ID" value="KAL1020671.1"/>
    <property type="molecule type" value="Genomic_DNA"/>
</dbReference>
<protein>
    <recommendedName>
        <fullName evidence="28">Serine/threonine-protein kinase PINK1, mitochondrial</fullName>
        <ecNumber evidence="5">2.7.11.1</ecNumber>
    </recommendedName>
    <alternativeName>
        <fullName evidence="27">Serine/threonine-protein kinase Pink1, mitochondrial</fullName>
    </alternativeName>
</protein>
<evidence type="ECO:0000256" key="15">
    <source>
        <dbReference type="ARBA" id="ARBA00022792"/>
    </source>
</evidence>
<keyword evidence="22" id="KW-0472">Membrane</keyword>
<comment type="catalytic activity">
    <reaction evidence="24">
        <text>L-threonyl-[protein] + ATP = O-phospho-L-threonyl-[protein] + ADP + H(+)</text>
        <dbReference type="Rhea" id="RHEA:46608"/>
        <dbReference type="Rhea" id="RHEA-COMP:11060"/>
        <dbReference type="Rhea" id="RHEA-COMP:11605"/>
        <dbReference type="ChEBI" id="CHEBI:15378"/>
        <dbReference type="ChEBI" id="CHEBI:30013"/>
        <dbReference type="ChEBI" id="CHEBI:30616"/>
        <dbReference type="ChEBI" id="CHEBI:61977"/>
        <dbReference type="ChEBI" id="CHEBI:456216"/>
        <dbReference type="EC" id="2.7.11.1"/>
    </reaction>
</comment>
<evidence type="ECO:0000256" key="14">
    <source>
        <dbReference type="ARBA" id="ARBA00022787"/>
    </source>
</evidence>
<name>A0ABD0Y471_UMBPY</name>
<evidence type="ECO:0000256" key="11">
    <source>
        <dbReference type="ARBA" id="ARBA00022723"/>
    </source>
</evidence>
<dbReference type="GO" id="GO:0006950">
    <property type="term" value="P:response to stress"/>
    <property type="evidence" value="ECO:0007669"/>
    <property type="project" value="UniProtKB-ARBA"/>
</dbReference>
<dbReference type="PANTHER" id="PTHR22972:SF7">
    <property type="entry name" value="SERINE_THREONINE-PROTEIN KINASE PINK1, MITOCHONDRIAL"/>
    <property type="match status" value="1"/>
</dbReference>
<evidence type="ECO:0000256" key="26">
    <source>
        <dbReference type="ARBA" id="ARBA00062732"/>
    </source>
</evidence>
<dbReference type="GO" id="GO:0005829">
    <property type="term" value="C:cytosol"/>
    <property type="evidence" value="ECO:0007669"/>
    <property type="project" value="UniProtKB-SubCell"/>
</dbReference>
<feature type="compositionally biased region" description="Basic and acidic residues" evidence="29">
    <location>
        <begin position="182"/>
        <end position="194"/>
    </location>
</feature>
<evidence type="ECO:0000256" key="24">
    <source>
        <dbReference type="ARBA" id="ARBA00047899"/>
    </source>
</evidence>
<keyword evidence="17" id="KW-0460">Magnesium</keyword>
<evidence type="ECO:0000256" key="16">
    <source>
        <dbReference type="ARBA" id="ARBA00022840"/>
    </source>
</evidence>
<evidence type="ECO:0000313" key="32">
    <source>
        <dbReference type="Proteomes" id="UP001557470"/>
    </source>
</evidence>
<evidence type="ECO:0000256" key="22">
    <source>
        <dbReference type="ARBA" id="ARBA00023136"/>
    </source>
</evidence>
<comment type="subcellular location">
    <subcellularLocation>
        <location evidence="3">Cytoplasm</location>
        <location evidence="3">Cytosol</location>
    </subcellularLocation>
    <subcellularLocation>
        <location evidence="2">Mitochondrion inner membrane</location>
        <topology evidence="2">Single-pass membrane protein</topology>
    </subcellularLocation>
    <subcellularLocation>
        <location evidence="4">Mitochondrion outer membrane</location>
        <topology evidence="4">Single-pass membrane protein</topology>
    </subcellularLocation>
</comment>
<keyword evidence="10" id="KW-0812">Transmembrane</keyword>
<dbReference type="GO" id="GO:0043066">
    <property type="term" value="P:negative regulation of apoptotic process"/>
    <property type="evidence" value="ECO:0007669"/>
    <property type="project" value="UniProtKB-ARBA"/>
</dbReference>
<evidence type="ECO:0000256" key="9">
    <source>
        <dbReference type="ARBA" id="ARBA00022679"/>
    </source>
</evidence>
<dbReference type="GO" id="GO:0005524">
    <property type="term" value="F:ATP binding"/>
    <property type="evidence" value="ECO:0007669"/>
    <property type="project" value="UniProtKB-KW"/>
</dbReference>
<evidence type="ECO:0000256" key="10">
    <source>
        <dbReference type="ARBA" id="ARBA00022692"/>
    </source>
</evidence>
<keyword evidence="16" id="KW-0067">ATP-binding</keyword>
<evidence type="ECO:0000256" key="21">
    <source>
        <dbReference type="ARBA" id="ARBA00023128"/>
    </source>
</evidence>
<dbReference type="GO" id="GO:0046872">
    <property type="term" value="F:metal ion binding"/>
    <property type="evidence" value="ECO:0007669"/>
    <property type="project" value="UniProtKB-KW"/>
</dbReference>
<dbReference type="PANTHER" id="PTHR22972">
    <property type="entry name" value="SERINE/THREONINE PROTEIN KINASE"/>
    <property type="match status" value="1"/>
</dbReference>
<keyword evidence="9" id="KW-0808">Transferase</keyword>
<keyword evidence="18" id="KW-0809">Transit peptide</keyword>
<keyword evidence="11" id="KW-0479">Metal-binding</keyword>
<keyword evidence="14" id="KW-1000">Mitochondrion outer membrane</keyword>
<evidence type="ECO:0000256" key="25">
    <source>
        <dbReference type="ARBA" id="ARBA00048679"/>
    </source>
</evidence>
<sequence length="580" mass="63656">MSVKHVISRGLELGRSVIQLGLFKPAGRLAVKFRGERLRVGPPARTAQPQLFLPVRYRYFRISLRGLAAQLQSFGLRRFGRCGSARNRAVFLAFGVGVGLIEKDLEDDRRSAATCQDIQAVFTKKKFPSPVKSFSSGFKLEDYVIGRQLGKGSNAVVYEATAPYAVRRDRGCDQCSLLELKDQSSGDGKRDTDSPRSPQGSLGIYPLAVKMMWNFGAGSSSEAILRSMSQELVPAGPLAMKQEKDEQIALSGYFGELPKRVSAHPNVIRVFRAFTADVPLLPGAREEYPDVLPARLNPGGLGNNRTLFLVMKSYPSTLRQYLEVNVPSRREGCLMVLQLLEGVDHLYRQGIAHRDLKSDNVLLEFDTDGCPRVVITDFGCCLAQSDSSLQLPFNSVWVNRGGNSSLMAPEVATAVPGPGVVIDYSKADGWAVGAISYEIFGQANPFYKDGGLDSRSFQENHLPALPAIVPADVKLVVRLLLRRSPNKRLSARVAANMLHLSLWGRRALANQDSAGMKKLADWLLCQSALVLLRGCGPGGNSVEAELQRCFLSNLELEDLRLAVSFVLFGREQGRARIMSL</sequence>
<dbReference type="Proteomes" id="UP001557470">
    <property type="component" value="Unassembled WGS sequence"/>
</dbReference>
<feature type="domain" description="Protein kinase" evidence="30">
    <location>
        <begin position="143"/>
        <end position="502"/>
    </location>
</feature>
<evidence type="ECO:0000256" key="20">
    <source>
        <dbReference type="ARBA" id="ARBA00023006"/>
    </source>
</evidence>
<evidence type="ECO:0000256" key="5">
    <source>
        <dbReference type="ARBA" id="ARBA00012513"/>
    </source>
</evidence>
<dbReference type="InterPro" id="IPR051511">
    <property type="entry name" value="MitoQC_Scaffold_Kinases"/>
</dbReference>
<evidence type="ECO:0000256" key="28">
    <source>
        <dbReference type="ARBA" id="ARBA00074253"/>
    </source>
</evidence>
<proteinExistence type="inferred from homology"/>
<comment type="catalytic activity">
    <reaction evidence="25">
        <text>L-seryl-[protein] + ATP = O-phospho-L-seryl-[protein] + ADP + H(+)</text>
        <dbReference type="Rhea" id="RHEA:17989"/>
        <dbReference type="Rhea" id="RHEA-COMP:9863"/>
        <dbReference type="Rhea" id="RHEA-COMP:11604"/>
        <dbReference type="ChEBI" id="CHEBI:15378"/>
        <dbReference type="ChEBI" id="CHEBI:29999"/>
        <dbReference type="ChEBI" id="CHEBI:30616"/>
        <dbReference type="ChEBI" id="CHEBI:83421"/>
        <dbReference type="ChEBI" id="CHEBI:456216"/>
        <dbReference type="EC" id="2.7.11.1"/>
    </reaction>
</comment>
<organism evidence="31 32">
    <name type="scientific">Umbra pygmaea</name>
    <name type="common">Eastern mudminnow</name>
    <dbReference type="NCBI Taxonomy" id="75934"/>
    <lineage>
        <taxon>Eukaryota</taxon>
        <taxon>Metazoa</taxon>
        <taxon>Chordata</taxon>
        <taxon>Craniata</taxon>
        <taxon>Vertebrata</taxon>
        <taxon>Euteleostomi</taxon>
        <taxon>Actinopterygii</taxon>
        <taxon>Neopterygii</taxon>
        <taxon>Teleostei</taxon>
        <taxon>Protacanthopterygii</taxon>
        <taxon>Esociformes</taxon>
        <taxon>Umbridae</taxon>
        <taxon>Umbra</taxon>
    </lineage>
</organism>
<dbReference type="PROSITE" id="PS00108">
    <property type="entry name" value="PROTEIN_KINASE_ST"/>
    <property type="match status" value="1"/>
</dbReference>
<dbReference type="SMART" id="SM00220">
    <property type="entry name" value="S_TKc"/>
    <property type="match status" value="1"/>
</dbReference>
<dbReference type="InterPro" id="IPR008271">
    <property type="entry name" value="Ser/Thr_kinase_AS"/>
</dbReference>
<comment type="similarity">
    <text evidence="23">Belongs to the protein kinase superfamily.</text>
</comment>
<comment type="subunit">
    <text evidence="26">Upon mitochondrial depolarization, it forms a supercomplex with TOM and TIM23 complexes. PINK1-TOM-TIM23 supercomplex formation requires PINK1 interaction with TOMM20 and TOMM70 and is critical for PINK1 stabilization at the outer mitochondrial membrane, kinase activation and downstream mitophagy. Upon mitochondrial depolarization, interacts with TIMM23; the interaction is required for PINK1 accumulation at the outer mitochondrial membrane, kinase activation by autophosphorylation and PRKN recruitement to mitochondria. Interacts with PRKN. Interacts with FBXO7. Forms a complex with PRKN and PARK7. Interacts with NENF.</text>
</comment>
<evidence type="ECO:0000256" key="19">
    <source>
        <dbReference type="ARBA" id="ARBA00022989"/>
    </source>
</evidence>
<evidence type="ECO:0000256" key="23">
    <source>
        <dbReference type="ARBA" id="ARBA00038349"/>
    </source>
</evidence>
<dbReference type="Gene3D" id="1.10.510.10">
    <property type="entry name" value="Transferase(Phosphotransferase) domain 1"/>
    <property type="match status" value="1"/>
</dbReference>
<keyword evidence="15" id="KW-0999">Mitochondrion inner membrane</keyword>
<evidence type="ECO:0000259" key="30">
    <source>
        <dbReference type="PROSITE" id="PS50011"/>
    </source>
</evidence>
<evidence type="ECO:0000256" key="3">
    <source>
        <dbReference type="ARBA" id="ARBA00004514"/>
    </source>
</evidence>
<dbReference type="GO" id="GO:0006914">
    <property type="term" value="P:autophagy"/>
    <property type="evidence" value="ECO:0007669"/>
    <property type="project" value="UniProtKB-KW"/>
</dbReference>
<evidence type="ECO:0000256" key="27">
    <source>
        <dbReference type="ARBA" id="ARBA00071830"/>
    </source>
</evidence>
<dbReference type="Pfam" id="PF00069">
    <property type="entry name" value="Pkinase"/>
    <property type="match status" value="1"/>
</dbReference>
<evidence type="ECO:0000256" key="29">
    <source>
        <dbReference type="SAM" id="MobiDB-lite"/>
    </source>
</evidence>
<keyword evidence="32" id="KW-1185">Reference proteome</keyword>